<evidence type="ECO:0000313" key="3">
    <source>
        <dbReference type="Proteomes" id="UP000191931"/>
    </source>
</evidence>
<dbReference type="Proteomes" id="UP000191931">
    <property type="component" value="Unassembled WGS sequence"/>
</dbReference>
<keyword evidence="1" id="KW-0472">Membrane</keyword>
<evidence type="ECO:0000256" key="1">
    <source>
        <dbReference type="SAM" id="Phobius"/>
    </source>
</evidence>
<keyword evidence="1" id="KW-1133">Transmembrane helix</keyword>
<accession>A0A1W1HF74</accession>
<keyword evidence="1" id="KW-0812">Transmembrane</keyword>
<evidence type="ECO:0000313" key="2">
    <source>
        <dbReference type="EMBL" id="SLM31139.1"/>
    </source>
</evidence>
<proteinExistence type="predicted"/>
<reference evidence="2 3" key="1">
    <citation type="submission" date="2017-03" db="EMBL/GenBank/DDBJ databases">
        <authorList>
            <person name="Afonso C.L."/>
            <person name="Miller P.J."/>
            <person name="Scott M.A."/>
            <person name="Spackman E."/>
            <person name="Goraichik I."/>
            <person name="Dimitrov K.M."/>
            <person name="Suarez D.L."/>
            <person name="Swayne D.E."/>
        </authorList>
    </citation>
    <scope>NUCLEOTIDE SEQUENCE [LARGE SCALE GENOMIC DNA]</scope>
    <source>
        <strain evidence="2">PRJEB14757</strain>
    </source>
</reference>
<feature type="transmembrane region" description="Helical" evidence="1">
    <location>
        <begin position="53"/>
        <end position="74"/>
    </location>
</feature>
<keyword evidence="3" id="KW-1185">Reference proteome</keyword>
<protein>
    <submittedName>
        <fullName evidence="2">Uncharacterized protein</fullName>
    </submittedName>
</protein>
<name>A0A1W1HF74_9BACT</name>
<sequence>MLQKRDNRDDFQVNHRHSHDKELYPAMMLCVAILKQVLVDLKSKRHMASTKAWLEGVYPSAMPFSFVCMILSAYSGQEIRPEQFRHVIVNSNSHYFLEGVA</sequence>
<dbReference type="EMBL" id="FWEV01000194">
    <property type="protein sequence ID" value="SLM31139.1"/>
    <property type="molecule type" value="Genomic_DNA"/>
</dbReference>
<gene>
    <name evidence="2" type="ORF">MTBBW1_2730009</name>
</gene>
<organism evidence="2 3">
    <name type="scientific">Desulfamplus magnetovallimortis</name>
    <dbReference type="NCBI Taxonomy" id="1246637"/>
    <lineage>
        <taxon>Bacteria</taxon>
        <taxon>Pseudomonadati</taxon>
        <taxon>Thermodesulfobacteriota</taxon>
        <taxon>Desulfobacteria</taxon>
        <taxon>Desulfobacterales</taxon>
        <taxon>Desulfobacteraceae</taxon>
        <taxon>Desulfamplus</taxon>
    </lineage>
</organism>
<dbReference type="AlphaFoldDB" id="A0A1W1HF74"/>